<feature type="domain" description="N-acetyltransferase" evidence="1">
    <location>
        <begin position="67"/>
        <end position="212"/>
    </location>
</feature>
<dbReference type="Proteomes" id="UP001356095">
    <property type="component" value="Unassembled WGS sequence"/>
</dbReference>
<reference evidence="2 3" key="1">
    <citation type="submission" date="2023-08" db="EMBL/GenBank/DDBJ databases">
        <authorList>
            <person name="Girao M."/>
            <person name="Carvalho M.F."/>
        </authorList>
    </citation>
    <scope>NUCLEOTIDE SEQUENCE [LARGE SCALE GENOMIC DNA]</scope>
    <source>
        <strain evidence="2 3">CT-R113</strain>
    </source>
</reference>
<accession>A0ABU7K2C6</accession>
<evidence type="ECO:0000313" key="3">
    <source>
        <dbReference type="Proteomes" id="UP001356095"/>
    </source>
</evidence>
<gene>
    <name evidence="2" type="ORF">Q8791_03855</name>
</gene>
<dbReference type="Pfam" id="PF00583">
    <property type="entry name" value="Acetyltransf_1"/>
    <property type="match status" value="1"/>
</dbReference>
<keyword evidence="2" id="KW-0808">Transferase</keyword>
<comment type="caution">
    <text evidence="2">The sequence shown here is derived from an EMBL/GenBank/DDBJ whole genome shotgun (WGS) entry which is preliminary data.</text>
</comment>
<dbReference type="EMBL" id="JAUZMY010000003">
    <property type="protein sequence ID" value="MEE2036354.1"/>
    <property type="molecule type" value="Genomic_DNA"/>
</dbReference>
<dbReference type="PANTHER" id="PTHR42791">
    <property type="entry name" value="GNAT FAMILY ACETYLTRANSFERASE"/>
    <property type="match status" value="1"/>
</dbReference>
<dbReference type="SUPFAM" id="SSF55729">
    <property type="entry name" value="Acyl-CoA N-acyltransferases (Nat)"/>
    <property type="match status" value="1"/>
</dbReference>
<keyword evidence="2" id="KW-0012">Acyltransferase</keyword>
<dbReference type="Gene3D" id="3.40.630.30">
    <property type="match status" value="1"/>
</dbReference>
<dbReference type="InterPro" id="IPR000182">
    <property type="entry name" value="GNAT_dom"/>
</dbReference>
<dbReference type="InterPro" id="IPR052523">
    <property type="entry name" value="Trichothecene_AcTrans"/>
</dbReference>
<evidence type="ECO:0000259" key="1">
    <source>
        <dbReference type="PROSITE" id="PS51186"/>
    </source>
</evidence>
<dbReference type="GO" id="GO:0016746">
    <property type="term" value="F:acyltransferase activity"/>
    <property type="evidence" value="ECO:0007669"/>
    <property type="project" value="UniProtKB-KW"/>
</dbReference>
<dbReference type="PANTHER" id="PTHR42791:SF1">
    <property type="entry name" value="N-ACETYLTRANSFERASE DOMAIN-CONTAINING PROTEIN"/>
    <property type="match status" value="1"/>
</dbReference>
<evidence type="ECO:0000313" key="2">
    <source>
        <dbReference type="EMBL" id="MEE2036354.1"/>
    </source>
</evidence>
<protein>
    <submittedName>
        <fullName evidence="2">GNAT family N-acetyltransferase</fullName>
        <ecNumber evidence="2">2.3.1.-</ecNumber>
    </submittedName>
</protein>
<dbReference type="CDD" id="cd04301">
    <property type="entry name" value="NAT_SF"/>
    <property type="match status" value="1"/>
</dbReference>
<sequence>MTPTASARAVRTATMNDVPGVARVLGRAFQGDPFFRWFFPDENLRMAQTTRACALMAGFGYVPSGYTTVVERREDSARGPVVRGAALWAPPGASSEGFAVMLRSLPHWIHLVGLSRLPEIARYTAELRAAAPDEPHWYLSMLGTDPVARGTGVGAHLLRAGLARADADGVPVHLETMNSANLGYYERYGFRVVRAINDPRAPSAYCMVRPAAS</sequence>
<dbReference type="RefSeq" id="WP_330090168.1">
    <property type="nucleotide sequence ID" value="NZ_JAUZMY010000003.1"/>
</dbReference>
<proteinExistence type="predicted"/>
<organism evidence="2 3">
    <name type="scientific">Nocardiopsis codii</name>
    <dbReference type="NCBI Taxonomy" id="3065942"/>
    <lineage>
        <taxon>Bacteria</taxon>
        <taxon>Bacillati</taxon>
        <taxon>Actinomycetota</taxon>
        <taxon>Actinomycetes</taxon>
        <taxon>Streptosporangiales</taxon>
        <taxon>Nocardiopsidaceae</taxon>
        <taxon>Nocardiopsis</taxon>
    </lineage>
</organism>
<dbReference type="EC" id="2.3.1.-" evidence="2"/>
<keyword evidence="3" id="KW-1185">Reference proteome</keyword>
<dbReference type="PROSITE" id="PS51186">
    <property type="entry name" value="GNAT"/>
    <property type="match status" value="1"/>
</dbReference>
<dbReference type="InterPro" id="IPR016181">
    <property type="entry name" value="Acyl_CoA_acyltransferase"/>
</dbReference>
<name>A0ABU7K2C6_9ACTN</name>